<evidence type="ECO:0000313" key="8">
    <source>
        <dbReference type="EMBL" id="TMW69085.1"/>
    </source>
</evidence>
<comment type="subcellular location">
    <subcellularLocation>
        <location evidence="1">Membrane</location>
        <topology evidence="1">Multi-pass membrane protein</topology>
    </subcellularLocation>
</comment>
<evidence type="ECO:0000256" key="4">
    <source>
        <dbReference type="ARBA" id="ARBA00023136"/>
    </source>
</evidence>
<feature type="domain" description="MARVEL" evidence="7">
    <location>
        <begin position="11"/>
        <end position="143"/>
    </location>
</feature>
<keyword evidence="2 6" id="KW-0812">Transmembrane</keyword>
<dbReference type="Pfam" id="PF01284">
    <property type="entry name" value="MARVEL"/>
    <property type="match status" value="1"/>
</dbReference>
<name>A0A8K1CT35_PYTOL</name>
<feature type="transmembrane region" description="Helical" evidence="6">
    <location>
        <begin position="52"/>
        <end position="73"/>
    </location>
</feature>
<dbReference type="InterPro" id="IPR008253">
    <property type="entry name" value="Marvel"/>
</dbReference>
<comment type="caution">
    <text evidence="8">The sequence shown here is derived from an EMBL/GenBank/DDBJ whole genome shotgun (WGS) entry which is preliminary data.</text>
</comment>
<dbReference type="AlphaFoldDB" id="A0A8K1CT35"/>
<dbReference type="PANTHER" id="PTHR28165">
    <property type="entry name" value="NON-CLASSICAL EXPORT PROTEIN 2-RELATED"/>
    <property type="match status" value="1"/>
</dbReference>
<keyword evidence="9" id="KW-1185">Reference proteome</keyword>
<feature type="transmembrane region" description="Helical" evidence="6">
    <location>
        <begin position="125"/>
        <end position="147"/>
    </location>
</feature>
<evidence type="ECO:0000259" key="7">
    <source>
        <dbReference type="Pfam" id="PF01284"/>
    </source>
</evidence>
<evidence type="ECO:0000256" key="5">
    <source>
        <dbReference type="SAM" id="MobiDB-lite"/>
    </source>
</evidence>
<feature type="region of interest" description="Disordered" evidence="5">
    <location>
        <begin position="170"/>
        <end position="190"/>
    </location>
</feature>
<evidence type="ECO:0000256" key="6">
    <source>
        <dbReference type="SAM" id="Phobius"/>
    </source>
</evidence>
<accession>A0A8K1CT35</accession>
<protein>
    <recommendedName>
        <fullName evidence="7">MARVEL domain-containing protein</fullName>
    </recommendedName>
</protein>
<keyword evidence="4 6" id="KW-0472">Membrane</keyword>
<feature type="transmembrane region" description="Helical" evidence="6">
    <location>
        <begin position="85"/>
        <end position="105"/>
    </location>
</feature>
<gene>
    <name evidence="8" type="ORF">Poli38472_001241</name>
</gene>
<organism evidence="8 9">
    <name type="scientific">Pythium oligandrum</name>
    <name type="common">Mycoparasitic fungus</name>
    <dbReference type="NCBI Taxonomy" id="41045"/>
    <lineage>
        <taxon>Eukaryota</taxon>
        <taxon>Sar</taxon>
        <taxon>Stramenopiles</taxon>
        <taxon>Oomycota</taxon>
        <taxon>Peronosporomycetes</taxon>
        <taxon>Pythiales</taxon>
        <taxon>Pythiaceae</taxon>
        <taxon>Pythium</taxon>
    </lineage>
</organism>
<dbReference type="GO" id="GO:0016020">
    <property type="term" value="C:membrane"/>
    <property type="evidence" value="ECO:0007669"/>
    <property type="project" value="UniProtKB-SubCell"/>
</dbReference>
<dbReference type="InterPro" id="IPR052649">
    <property type="entry name" value="NCE102-like"/>
</dbReference>
<dbReference type="OrthoDB" id="156720at2759"/>
<evidence type="ECO:0000313" key="9">
    <source>
        <dbReference type="Proteomes" id="UP000794436"/>
    </source>
</evidence>
<proteinExistence type="predicted"/>
<reference evidence="8" key="1">
    <citation type="submission" date="2019-03" db="EMBL/GenBank/DDBJ databases">
        <title>Long read genome sequence of the mycoparasitic Pythium oligandrum ATCC 38472 isolated from sugarbeet rhizosphere.</title>
        <authorList>
            <person name="Gaulin E."/>
        </authorList>
    </citation>
    <scope>NUCLEOTIDE SEQUENCE</scope>
    <source>
        <strain evidence="8">ATCC 38472_TT</strain>
    </source>
</reference>
<evidence type="ECO:0000256" key="2">
    <source>
        <dbReference type="ARBA" id="ARBA00022692"/>
    </source>
</evidence>
<dbReference type="Proteomes" id="UP000794436">
    <property type="component" value="Unassembled WGS sequence"/>
</dbReference>
<evidence type="ECO:0000256" key="3">
    <source>
        <dbReference type="ARBA" id="ARBA00022989"/>
    </source>
</evidence>
<dbReference type="EMBL" id="SPLM01000001">
    <property type="protein sequence ID" value="TMW69085.1"/>
    <property type="molecule type" value="Genomic_DNA"/>
</dbReference>
<evidence type="ECO:0000256" key="1">
    <source>
        <dbReference type="ARBA" id="ARBA00004141"/>
    </source>
</evidence>
<sequence length="190" mass="20121">MVAFNTPVIRLAGRASQFICSLIAISCIGAGFRSASGLTLSSMLGSHATNFGLLMTWTTLLFSLYALVAVEYLKWVPRPSFQVDLVVDVFFAVLLFITGIVLATADVVAHCDAYGYALRCGNLKAGTAFVFIGMFAFIVTAAFTFLAQRNGHDLNDLEATPQAIPYVSESTPTGGLSPIGARAPSPSAKV</sequence>
<dbReference type="PANTHER" id="PTHR28165:SF1">
    <property type="entry name" value="NON-CLASSICAL EXPORT PROTEIN 2-RELATED"/>
    <property type="match status" value="1"/>
</dbReference>
<keyword evidence="3 6" id="KW-1133">Transmembrane helix</keyword>
<feature type="transmembrane region" description="Helical" evidence="6">
    <location>
        <begin position="12"/>
        <end position="32"/>
    </location>
</feature>